<dbReference type="InterPro" id="IPR011043">
    <property type="entry name" value="Gal_Oxase/kelch_b-propeller"/>
</dbReference>
<evidence type="ECO:0000256" key="2">
    <source>
        <dbReference type="ARBA" id="ARBA00022737"/>
    </source>
</evidence>
<keyword evidence="7" id="KW-1185">Reference proteome</keyword>
<dbReference type="SUPFAM" id="SSF109604">
    <property type="entry name" value="HD-domain/PDEase-like"/>
    <property type="match status" value="1"/>
</dbReference>
<dbReference type="SMART" id="SM00225">
    <property type="entry name" value="BTB"/>
    <property type="match status" value="1"/>
</dbReference>
<dbReference type="InterPro" id="IPR003607">
    <property type="entry name" value="HD/PDEase_dom"/>
</dbReference>
<dbReference type="CDD" id="cd00077">
    <property type="entry name" value="HDc"/>
    <property type="match status" value="1"/>
</dbReference>
<dbReference type="PANTHER" id="PTHR24412:SF480">
    <property type="entry name" value="KELCH-LIKE PROTEIN 8"/>
    <property type="match status" value="1"/>
</dbReference>
<dbReference type="Gene3D" id="1.10.3210.10">
    <property type="entry name" value="Hypothetical protein af1432"/>
    <property type="match status" value="1"/>
</dbReference>
<dbReference type="Pfam" id="PF00651">
    <property type="entry name" value="BTB"/>
    <property type="match status" value="1"/>
</dbReference>
<evidence type="ECO:0000313" key="6">
    <source>
        <dbReference type="EMBL" id="CAF0731300.1"/>
    </source>
</evidence>
<keyword evidence="1" id="KW-0880">Kelch repeat</keyword>
<dbReference type="PROSITE" id="PS50097">
    <property type="entry name" value="BTB"/>
    <property type="match status" value="1"/>
</dbReference>
<accession>A0A813MR96</accession>
<evidence type="ECO:0000313" key="7">
    <source>
        <dbReference type="Proteomes" id="UP000663870"/>
    </source>
</evidence>
<dbReference type="InterPro" id="IPR011333">
    <property type="entry name" value="SKP1/BTB/POZ_sf"/>
</dbReference>
<dbReference type="EMBL" id="CAJNOH010000005">
    <property type="protein sequence ID" value="CAF0731300.1"/>
    <property type="molecule type" value="Genomic_DNA"/>
</dbReference>
<dbReference type="Gene3D" id="1.25.40.420">
    <property type="match status" value="1"/>
</dbReference>
<evidence type="ECO:0000313" key="5">
    <source>
        <dbReference type="EMBL" id="CAF0725727.1"/>
    </source>
</evidence>
<dbReference type="InterPro" id="IPR006674">
    <property type="entry name" value="HD_domain"/>
</dbReference>
<dbReference type="InterPro" id="IPR011705">
    <property type="entry name" value="BACK"/>
</dbReference>
<evidence type="ECO:0000256" key="1">
    <source>
        <dbReference type="ARBA" id="ARBA00022441"/>
    </source>
</evidence>
<sequence>MEKLRLLYEKYGGNGYYGEPVTQYEHALQAAFFAEQYASNDNELIVAAFLHDIGHLLGEKQEDHMGNLGVLRHEHIGAEYLRKKVGLSERICYLVENHVNAKRYLTHIDKDYYNRLSDASKQTLVYQGGPMTNDEAEKFRLHPQFEYSLRMRTFDEAAKDMNFNKYEGKANKYWNLVEKCINILHSLTSVMSGETPSSTTSNNNIVDLLSTLNPVAAAAAIAAVSTTTISTPSTSTIRNDDINIDSSDFVPANRLLTQRQAIHNAKQLESLREQQQQQQLQNMEIDDQQAFEVSFIKHSNAFHTLYEFYQDQILCDVEIVCDNQTFLCHKVVLAATVPYFRSMFTLGMLEADKRRIEIQDINRNSLKTIIEFAYTAKAIITIDNVQHLLFASTVLQTEDLAEACSSFLRQHLSLTNCTEIRQYAELLNRKSLIDLADEYIRDHFLDIIQIDDFYKISYKHLKELIASPDLGILDEKDVYDAVIKWVKHDPRERAVHLADLLHEVKLPLINTEYLLTVIAQEELIRTNLTCRDLLDEAKVYIFKKANLLTTKSPMGPKIIPRKTAAGVLLCVGGRGATGDPFKSVECYDLRHDRWFYIAEMTTRRRHVGVCAVNGRVYAIGGHDGNVHLNSAEVFDPQTNRWEPLAPMNTWRRGIAVGCLGGPLYAVGGLDDSTCFDTVERYDIEHNTWSTVASMSTARGGVAVAALKGYLYACGGNDGSSSLNSCERYCPSYDKWTPIASMNKRRAGASVTVLNNRLYILGGFDDNSPLDSVECFDPDTNIWTMVPNMTSCRGGVGSATLGGRIYSVGGHDGSTYLKTVEAYDAEHQQWGSVASINICRAGAGVSQCDISISQLCEVKNPTNPSSCV</sequence>
<dbReference type="InterPro" id="IPR006652">
    <property type="entry name" value="Kelch_1"/>
</dbReference>
<dbReference type="Gene3D" id="3.30.710.10">
    <property type="entry name" value="Potassium Channel Kv1.1, Chain A"/>
    <property type="match status" value="1"/>
</dbReference>
<dbReference type="Gene3D" id="2.120.10.80">
    <property type="entry name" value="Kelch-type beta propeller"/>
    <property type="match status" value="1"/>
</dbReference>
<dbReference type="InterPro" id="IPR000210">
    <property type="entry name" value="BTB/POZ_dom"/>
</dbReference>
<dbReference type="Pfam" id="PF01966">
    <property type="entry name" value="HD"/>
    <property type="match status" value="1"/>
</dbReference>
<dbReference type="Proteomes" id="UP000663870">
    <property type="component" value="Unassembled WGS sequence"/>
</dbReference>
<dbReference type="Pfam" id="PF01344">
    <property type="entry name" value="Kelch_1"/>
    <property type="match status" value="6"/>
</dbReference>
<dbReference type="Pfam" id="PF07707">
    <property type="entry name" value="BACK"/>
    <property type="match status" value="1"/>
</dbReference>
<dbReference type="SUPFAM" id="SSF50965">
    <property type="entry name" value="Galactose oxidase, central domain"/>
    <property type="match status" value="1"/>
</dbReference>
<comment type="caution">
    <text evidence="5">The sequence shown here is derived from an EMBL/GenBank/DDBJ whole genome shotgun (WGS) entry which is preliminary data.</text>
</comment>
<dbReference type="Proteomes" id="UP000663854">
    <property type="component" value="Unassembled WGS sequence"/>
</dbReference>
<dbReference type="FunFam" id="1.25.40.420:FF:000001">
    <property type="entry name" value="Kelch-like family member 12"/>
    <property type="match status" value="1"/>
</dbReference>
<gene>
    <name evidence="5" type="ORF">JXQ802_LOCUS108</name>
    <name evidence="6" type="ORF">PYM288_LOCUS964</name>
</gene>
<organism evidence="5 7">
    <name type="scientific">Rotaria sordida</name>
    <dbReference type="NCBI Taxonomy" id="392033"/>
    <lineage>
        <taxon>Eukaryota</taxon>
        <taxon>Metazoa</taxon>
        <taxon>Spiralia</taxon>
        <taxon>Gnathifera</taxon>
        <taxon>Rotifera</taxon>
        <taxon>Eurotatoria</taxon>
        <taxon>Bdelloidea</taxon>
        <taxon>Philodinida</taxon>
        <taxon>Philodinidae</taxon>
        <taxon>Rotaria</taxon>
    </lineage>
</organism>
<dbReference type="SMART" id="SM00875">
    <property type="entry name" value="BACK"/>
    <property type="match status" value="1"/>
</dbReference>
<dbReference type="SUPFAM" id="SSF54695">
    <property type="entry name" value="POZ domain"/>
    <property type="match status" value="1"/>
</dbReference>
<feature type="coiled-coil region" evidence="3">
    <location>
        <begin position="258"/>
        <end position="288"/>
    </location>
</feature>
<evidence type="ECO:0000259" key="4">
    <source>
        <dbReference type="PROSITE" id="PS50097"/>
    </source>
</evidence>
<proteinExistence type="predicted"/>
<dbReference type="SMART" id="SM00612">
    <property type="entry name" value="Kelch"/>
    <property type="match status" value="6"/>
</dbReference>
<protein>
    <recommendedName>
        <fullName evidence="4">BTB domain-containing protein</fullName>
    </recommendedName>
</protein>
<dbReference type="PANTHER" id="PTHR24412">
    <property type="entry name" value="KELCH PROTEIN"/>
    <property type="match status" value="1"/>
</dbReference>
<name>A0A813MR96_9BILA</name>
<dbReference type="AlphaFoldDB" id="A0A813MR96"/>
<keyword evidence="3" id="KW-0175">Coiled coil</keyword>
<keyword evidence="2" id="KW-0677">Repeat</keyword>
<evidence type="ECO:0000256" key="3">
    <source>
        <dbReference type="SAM" id="Coils"/>
    </source>
</evidence>
<dbReference type="EMBL" id="CAJNOL010000002">
    <property type="protein sequence ID" value="CAF0725727.1"/>
    <property type="molecule type" value="Genomic_DNA"/>
</dbReference>
<reference evidence="5" key="1">
    <citation type="submission" date="2021-02" db="EMBL/GenBank/DDBJ databases">
        <authorList>
            <person name="Nowell W R."/>
        </authorList>
    </citation>
    <scope>NUCLEOTIDE SEQUENCE</scope>
</reference>
<dbReference type="InterPro" id="IPR015915">
    <property type="entry name" value="Kelch-typ_b-propeller"/>
</dbReference>
<feature type="domain" description="BTB" evidence="4">
    <location>
        <begin position="315"/>
        <end position="382"/>
    </location>
</feature>